<dbReference type="KEGG" id="max:MMALV_03440"/>
<dbReference type="SMART" id="SM00849">
    <property type="entry name" value="Lactamase_B"/>
    <property type="match status" value="1"/>
</dbReference>
<reference evidence="6 7" key="1">
    <citation type="journal article" date="2012" name="J. Bacteriol.">
        <title>Genome sequence of 'Candidatus Methanomethylophilus alvus' Mx1201, a methanogenic archaeon from the human gut belonging to a seventh order of methanogens.</title>
        <authorList>
            <person name="Borrel G."/>
            <person name="Harris H.M."/>
            <person name="Tottey W."/>
            <person name="Mihajlovski A."/>
            <person name="Parisot N."/>
            <person name="Peyretaillade E."/>
            <person name="Peyret P."/>
            <person name="Gribaldo S."/>
            <person name="O'Toole P.W."/>
            <person name="Brugere J.F."/>
        </authorList>
    </citation>
    <scope>NUCLEOTIDE SEQUENCE [LARGE SCALE GENOMIC DNA]</scope>
    <source>
        <strain evidence="6 7">Mx1201</strain>
    </source>
</reference>
<evidence type="ECO:0000256" key="3">
    <source>
        <dbReference type="ARBA" id="ARBA00022801"/>
    </source>
</evidence>
<dbReference type="FunCoup" id="M9SC96">
    <property type="interactions" value="21"/>
</dbReference>
<dbReference type="PANTHER" id="PTHR46233:SF3">
    <property type="entry name" value="HYDROXYACYLGLUTATHIONE HYDROLASE GLOC"/>
    <property type="match status" value="1"/>
</dbReference>
<dbReference type="GO" id="GO:0008270">
    <property type="term" value="F:zinc ion binding"/>
    <property type="evidence" value="ECO:0007669"/>
    <property type="project" value="InterPro"/>
</dbReference>
<dbReference type="eggNOG" id="arCOG00498">
    <property type="taxonomic scope" value="Archaea"/>
</dbReference>
<dbReference type="Pfam" id="PF00753">
    <property type="entry name" value="Lactamase_B"/>
    <property type="match status" value="1"/>
</dbReference>
<dbReference type="STRING" id="1236689.MMALV_03440"/>
<dbReference type="RefSeq" id="WP_164705612.1">
    <property type="nucleotide sequence ID" value="NC_020913.1"/>
</dbReference>
<organism evidence="6 7">
    <name type="scientific">Methanomethylophilus alvi (strain Mx1201)</name>
    <dbReference type="NCBI Taxonomy" id="1236689"/>
    <lineage>
        <taxon>Archaea</taxon>
        <taxon>Methanobacteriati</taxon>
        <taxon>Thermoplasmatota</taxon>
        <taxon>Thermoplasmata</taxon>
        <taxon>Methanomassiliicoccales</taxon>
        <taxon>Methanomethylophilaceae</taxon>
        <taxon>Methanomethylophilus</taxon>
    </lineage>
</organism>
<feature type="domain" description="Metallo-beta-lactamase" evidence="5">
    <location>
        <begin position="10"/>
        <end position="166"/>
    </location>
</feature>
<dbReference type="OrthoDB" id="197151at2157"/>
<keyword evidence="2" id="KW-0479">Metal-binding</keyword>
<keyword evidence="4" id="KW-0862">Zinc</keyword>
<evidence type="ECO:0000256" key="1">
    <source>
        <dbReference type="ARBA" id="ARBA00001947"/>
    </source>
</evidence>
<comment type="cofactor">
    <cofactor evidence="1">
        <name>Zn(2+)</name>
        <dbReference type="ChEBI" id="CHEBI:29105"/>
    </cofactor>
</comment>
<dbReference type="CDD" id="cd06262">
    <property type="entry name" value="metallo-hydrolase-like_MBL-fold"/>
    <property type="match status" value="1"/>
</dbReference>
<evidence type="ECO:0000313" key="6">
    <source>
        <dbReference type="EMBL" id="AGI85090.2"/>
    </source>
</evidence>
<dbReference type="EMBL" id="CP004049">
    <property type="protein sequence ID" value="AGI85090.2"/>
    <property type="molecule type" value="Genomic_DNA"/>
</dbReference>
<dbReference type="Proteomes" id="UP000012672">
    <property type="component" value="Chromosome"/>
</dbReference>
<dbReference type="Gene3D" id="3.60.15.10">
    <property type="entry name" value="Ribonuclease Z/Hydroxyacylglutathione hydrolase-like"/>
    <property type="match status" value="1"/>
</dbReference>
<protein>
    <submittedName>
        <fullName evidence="6">Beta-lactamase domain protein</fullName>
    </submittedName>
</protein>
<dbReference type="GO" id="GO:0017001">
    <property type="term" value="P:antibiotic catabolic process"/>
    <property type="evidence" value="ECO:0007669"/>
    <property type="project" value="InterPro"/>
</dbReference>
<dbReference type="HOGENOM" id="CLU_030571_5_3_2"/>
<dbReference type="InterPro" id="IPR036866">
    <property type="entry name" value="RibonucZ/Hydroxyglut_hydro"/>
</dbReference>
<proteinExistence type="predicted"/>
<evidence type="ECO:0000259" key="5">
    <source>
        <dbReference type="SMART" id="SM00849"/>
    </source>
</evidence>
<dbReference type="AlphaFoldDB" id="M9SC96"/>
<name>M9SC96_METAX</name>
<dbReference type="InterPro" id="IPR001279">
    <property type="entry name" value="Metallo-B-lactamas"/>
</dbReference>
<dbReference type="PROSITE" id="PS00743">
    <property type="entry name" value="BETA_LACTAMASE_B_1"/>
    <property type="match status" value="1"/>
</dbReference>
<dbReference type="PANTHER" id="PTHR46233">
    <property type="entry name" value="HYDROXYACYLGLUTATHIONE HYDROLASE GLOC"/>
    <property type="match status" value="1"/>
</dbReference>
<evidence type="ECO:0000256" key="2">
    <source>
        <dbReference type="ARBA" id="ARBA00022723"/>
    </source>
</evidence>
<sequence length="187" mass="19926">MDCGTGLDSDNVIEGIWNALDGLRLSCVLLTHCHADHSGGLSSIVREFGCPAYMGTLDLGPYSSNDRDVLFSRQLGVEVDPVGCKALSEGEVFDIGDHRLRAISTPGHTAGGLCFYDEVTHSLFSGDTVFARGYGRTDLPGGSTSKLAESLSKLRNVNIGMMYPGHGPASPDGNESVREAVKMMEGW</sequence>
<accession>M9SC96</accession>
<keyword evidence="7" id="KW-1185">Reference proteome</keyword>
<keyword evidence="3" id="KW-0378">Hydrolase</keyword>
<dbReference type="InterPro" id="IPR001018">
    <property type="entry name" value="Beta-lactamase_class-B_CS"/>
</dbReference>
<dbReference type="GeneID" id="41321139"/>
<evidence type="ECO:0000256" key="4">
    <source>
        <dbReference type="ARBA" id="ARBA00022833"/>
    </source>
</evidence>
<dbReference type="InterPro" id="IPR051453">
    <property type="entry name" value="MBL_Glyoxalase_II"/>
</dbReference>
<dbReference type="InParanoid" id="M9SC96"/>
<evidence type="ECO:0000313" key="7">
    <source>
        <dbReference type="Proteomes" id="UP000012672"/>
    </source>
</evidence>
<dbReference type="GO" id="GO:0008800">
    <property type="term" value="F:beta-lactamase activity"/>
    <property type="evidence" value="ECO:0007669"/>
    <property type="project" value="InterPro"/>
</dbReference>
<gene>
    <name evidence="6" type="ORF">MMALV_03440</name>
</gene>
<dbReference type="SUPFAM" id="SSF56281">
    <property type="entry name" value="Metallo-hydrolase/oxidoreductase"/>
    <property type="match status" value="1"/>
</dbReference>